<organism evidence="1 2">
    <name type="scientific">Putridiphycobacter roseus</name>
    <dbReference type="NCBI Taxonomy" id="2219161"/>
    <lineage>
        <taxon>Bacteria</taxon>
        <taxon>Pseudomonadati</taxon>
        <taxon>Bacteroidota</taxon>
        <taxon>Flavobacteriia</taxon>
        <taxon>Flavobacteriales</taxon>
        <taxon>Crocinitomicaceae</taxon>
        <taxon>Putridiphycobacter</taxon>
    </lineage>
</organism>
<dbReference type="Proteomes" id="UP000249248">
    <property type="component" value="Unassembled WGS sequence"/>
</dbReference>
<keyword evidence="2" id="KW-1185">Reference proteome</keyword>
<evidence type="ECO:0000313" key="2">
    <source>
        <dbReference type="Proteomes" id="UP000249248"/>
    </source>
</evidence>
<accession>A0A2W1N1J4</accession>
<protein>
    <submittedName>
        <fullName evidence="1">Uncharacterized protein</fullName>
    </submittedName>
</protein>
<evidence type="ECO:0000313" key="1">
    <source>
        <dbReference type="EMBL" id="PZE17430.1"/>
    </source>
</evidence>
<sequence>MKSLLILVFTIISLVSFSQEKGTKSLELYYPNYYFYESFKFHLVPLKQPNVGITYSSFNFEKEKGFHISADLYQHIGNYWSRKSLDSPGIINRRQIISLSFGRDKLLLEKKKISINWFGEGNFRTGYENWWTGTFGAELLFQKRFMLDFGASIGSKITIKLPSNFSLSLEGKQSLYFFRWYNVFEIFDNTTSWDKGTPLTSLNVNFKLGYSLNSK</sequence>
<comment type="caution">
    <text evidence="1">The sequence shown here is derived from an EMBL/GenBank/DDBJ whole genome shotgun (WGS) entry which is preliminary data.</text>
</comment>
<dbReference type="AlphaFoldDB" id="A0A2W1N1J4"/>
<dbReference type="EMBL" id="QKSB01000004">
    <property type="protein sequence ID" value="PZE17430.1"/>
    <property type="molecule type" value="Genomic_DNA"/>
</dbReference>
<gene>
    <name evidence="1" type="ORF">DNU06_09165</name>
</gene>
<name>A0A2W1N1J4_9FLAO</name>
<proteinExistence type="predicted"/>
<reference evidence="1 2" key="1">
    <citation type="submission" date="2018-06" db="EMBL/GenBank/DDBJ databases">
        <title>The draft genome sequence of Crocinitomix sp. SM1701.</title>
        <authorList>
            <person name="Zhang X."/>
        </authorList>
    </citation>
    <scope>NUCLEOTIDE SEQUENCE [LARGE SCALE GENOMIC DNA]</scope>
    <source>
        <strain evidence="1 2">SM1701</strain>
    </source>
</reference>
<dbReference type="RefSeq" id="WP_146239194.1">
    <property type="nucleotide sequence ID" value="NZ_JBHUCU010000016.1"/>
</dbReference>